<feature type="domain" description="SUF system FeS cluster assembly SufBD core" evidence="1">
    <location>
        <begin position="34"/>
        <end position="170"/>
    </location>
</feature>
<evidence type="ECO:0000313" key="3">
    <source>
        <dbReference type="Proteomes" id="UP000177141"/>
    </source>
</evidence>
<evidence type="ECO:0000259" key="1">
    <source>
        <dbReference type="Pfam" id="PF01458"/>
    </source>
</evidence>
<comment type="caution">
    <text evidence="2">The sequence shown here is derived from an EMBL/GenBank/DDBJ whole genome shotgun (WGS) entry which is preliminary data.</text>
</comment>
<proteinExistence type="predicted"/>
<dbReference type="InterPro" id="IPR037284">
    <property type="entry name" value="SUF_FeS_clus_asmbl_SufBD_sf"/>
</dbReference>
<dbReference type="PANTHER" id="PTHR43575">
    <property type="entry name" value="PROTEIN ABCI7, CHLOROPLASTIC"/>
    <property type="match status" value="1"/>
</dbReference>
<dbReference type="AlphaFoldDB" id="A0A1F7IWD5"/>
<evidence type="ECO:0000313" key="2">
    <source>
        <dbReference type="EMBL" id="OGK47668.1"/>
    </source>
</evidence>
<dbReference type="Proteomes" id="UP000177141">
    <property type="component" value="Unassembled WGS sequence"/>
</dbReference>
<dbReference type="SUPFAM" id="SSF101960">
    <property type="entry name" value="Stabilizer of iron transporter SufD"/>
    <property type="match status" value="1"/>
</dbReference>
<accession>A0A1F7IWD5</accession>
<gene>
    <name evidence="2" type="ORF">A3A93_02415</name>
</gene>
<name>A0A1F7IWD5_9BACT</name>
<sequence>MKFIDLNKVKKDHIIFDKKGEEYVVFFHNRTGKLTFQITESNIKLYIFGLFTGKKSDEFHIETIQHHKAPGSFSNLLIKGVFEDESKFIYQGLIRLEKSAQQSHAYQKNQNLILSPKVFVDSRPFLEILANDVFCTHGSTTGKLNKDQLFYAISRGLSKSKAEDMLVEGFVDEIYNKVKEKVPTFHV</sequence>
<dbReference type="Pfam" id="PF01458">
    <property type="entry name" value="SUFBD_core"/>
    <property type="match status" value="1"/>
</dbReference>
<dbReference type="InterPro" id="IPR055346">
    <property type="entry name" value="Fe-S_cluster_assembly_SufBD"/>
</dbReference>
<dbReference type="STRING" id="1802061.A3A93_02415"/>
<dbReference type="EMBL" id="MGAL01000028">
    <property type="protein sequence ID" value="OGK47668.1"/>
    <property type="molecule type" value="Genomic_DNA"/>
</dbReference>
<reference evidence="2 3" key="1">
    <citation type="journal article" date="2016" name="Nat. Commun.">
        <title>Thousands of microbial genomes shed light on interconnected biogeochemical processes in an aquifer system.</title>
        <authorList>
            <person name="Anantharaman K."/>
            <person name="Brown C.T."/>
            <person name="Hug L.A."/>
            <person name="Sharon I."/>
            <person name="Castelle C.J."/>
            <person name="Probst A.J."/>
            <person name="Thomas B.C."/>
            <person name="Singh A."/>
            <person name="Wilkins M.J."/>
            <person name="Karaoz U."/>
            <person name="Brodie E.L."/>
            <person name="Williams K.H."/>
            <person name="Hubbard S.S."/>
            <person name="Banfield J.F."/>
        </authorList>
    </citation>
    <scope>NUCLEOTIDE SEQUENCE [LARGE SCALE GENOMIC DNA]</scope>
</reference>
<organism evidence="2 3">
    <name type="scientific">Candidatus Roizmanbacteria bacterium RIFCSPLOWO2_01_FULL_38_12</name>
    <dbReference type="NCBI Taxonomy" id="1802061"/>
    <lineage>
        <taxon>Bacteria</taxon>
        <taxon>Candidatus Roizmaniibacteriota</taxon>
    </lineage>
</organism>
<dbReference type="InterPro" id="IPR000825">
    <property type="entry name" value="SUF_FeS_clus_asmbl_SufBD_core"/>
</dbReference>
<protein>
    <recommendedName>
        <fullName evidence="1">SUF system FeS cluster assembly SufBD core domain-containing protein</fullName>
    </recommendedName>
</protein>
<dbReference type="GO" id="GO:0016226">
    <property type="term" value="P:iron-sulfur cluster assembly"/>
    <property type="evidence" value="ECO:0007669"/>
    <property type="project" value="InterPro"/>
</dbReference>
<dbReference type="PANTHER" id="PTHR43575:SF1">
    <property type="entry name" value="PROTEIN ABCI7, CHLOROPLASTIC"/>
    <property type="match status" value="1"/>
</dbReference>